<gene>
    <name evidence="3" type="ORF">CARN1_2234</name>
</gene>
<evidence type="ECO:0000313" key="3">
    <source>
        <dbReference type="EMBL" id="CBH74347.1"/>
    </source>
</evidence>
<dbReference type="FunFam" id="3.30.70.270:FF:000001">
    <property type="entry name" value="Diguanylate cyclase domain protein"/>
    <property type="match status" value="1"/>
</dbReference>
<evidence type="ECO:0000259" key="1">
    <source>
        <dbReference type="PROSITE" id="PS50112"/>
    </source>
</evidence>
<proteinExistence type="predicted"/>
<sequence length="381" mass="42274">MERREQPSFSYYDTGGCLVEAHAGVGEHFFDPFSADELDLARHAFARALSGEAVAFLDSYLIGVPDKSKKICGVLQVRNAGDAGTLAVRAERERFRSFFIHNVDSIAFLDLHGKILRANLMFEEMFAISPDERLSESWFDFLEPTACDEAREVFSQTLVGEAQEFDSILRASTDLPPIPIRVRFTPLLMEGEIVGISAVVKNIAAERVAHQHMHDLAFYDPLTRLPNRALFEDRLMQTIAGAKRYNRPFGLLFLDLDGFKSINDLHGHAAGDALLRAFGERIGAILRESDTFARLGGDEFAVLQQLTRIPEDAEALAAKLVETLREPFPFEGKALRVGLSVGIAVYPWHGITEASLLDAADKALYESKSAGKNTFRFAGSF</sequence>
<dbReference type="PANTHER" id="PTHR46663:SF2">
    <property type="entry name" value="GGDEF DOMAIN-CONTAINING PROTEIN"/>
    <property type="match status" value="1"/>
</dbReference>
<dbReference type="PANTHER" id="PTHR46663">
    <property type="entry name" value="DIGUANYLATE CYCLASE DGCT-RELATED"/>
    <property type="match status" value="1"/>
</dbReference>
<dbReference type="CDD" id="cd01949">
    <property type="entry name" value="GGDEF"/>
    <property type="match status" value="1"/>
</dbReference>
<dbReference type="SUPFAM" id="SSF55073">
    <property type="entry name" value="Nucleotide cyclase"/>
    <property type="match status" value="1"/>
</dbReference>
<protein>
    <recommendedName>
        <fullName evidence="4">Diguanylate cyclase</fullName>
    </recommendedName>
</protein>
<dbReference type="NCBIfam" id="TIGR00254">
    <property type="entry name" value="GGDEF"/>
    <property type="match status" value="1"/>
</dbReference>
<dbReference type="InterPro" id="IPR000014">
    <property type="entry name" value="PAS"/>
</dbReference>
<dbReference type="SMART" id="SM00267">
    <property type="entry name" value="GGDEF"/>
    <property type="match status" value="1"/>
</dbReference>
<reference evidence="3" key="1">
    <citation type="submission" date="2009-10" db="EMBL/GenBank/DDBJ databases">
        <title>Diversity of trophic interactions inside an arsenic-rich microbial ecosystem.</title>
        <authorList>
            <person name="Bertin P.N."/>
            <person name="Heinrich-Salmeron A."/>
            <person name="Pelletier E."/>
            <person name="Goulhen-Chollet F."/>
            <person name="Arsene-Ploetze F."/>
            <person name="Gallien S."/>
            <person name="Calteau A."/>
            <person name="Vallenet D."/>
            <person name="Casiot C."/>
            <person name="Chane-Woon-Ming B."/>
            <person name="Giloteaux L."/>
            <person name="Barakat M."/>
            <person name="Bonnefoy V."/>
            <person name="Bruneel O."/>
            <person name="Chandler M."/>
            <person name="Cleiss J."/>
            <person name="Duran R."/>
            <person name="Elbaz-Poulichet F."/>
            <person name="Fonknechten N."/>
            <person name="Lauga B."/>
            <person name="Mornico D."/>
            <person name="Ortet P."/>
            <person name="Schaeffer C."/>
            <person name="Siguier P."/>
            <person name="Alexander Thil Smith A."/>
            <person name="Van Dorsselaer A."/>
            <person name="Weissenbach J."/>
            <person name="Medigue C."/>
            <person name="Le Paslier D."/>
        </authorList>
    </citation>
    <scope>NUCLEOTIDE SEQUENCE</scope>
</reference>
<dbReference type="EMBL" id="CABL01000001">
    <property type="protein sequence ID" value="CBH74347.1"/>
    <property type="molecule type" value="Genomic_DNA"/>
</dbReference>
<organism evidence="3">
    <name type="scientific">mine drainage metagenome</name>
    <dbReference type="NCBI Taxonomy" id="410659"/>
    <lineage>
        <taxon>unclassified sequences</taxon>
        <taxon>metagenomes</taxon>
        <taxon>ecological metagenomes</taxon>
    </lineage>
</organism>
<dbReference type="Pfam" id="PF08448">
    <property type="entry name" value="PAS_4"/>
    <property type="match status" value="1"/>
</dbReference>
<dbReference type="InterPro" id="IPR000160">
    <property type="entry name" value="GGDEF_dom"/>
</dbReference>
<comment type="caution">
    <text evidence="3">The sequence shown here is derived from an EMBL/GenBank/DDBJ whole genome shotgun (WGS) entry which is preliminary data.</text>
</comment>
<evidence type="ECO:0000259" key="2">
    <source>
        <dbReference type="PROSITE" id="PS50887"/>
    </source>
</evidence>
<accession>E6PD12</accession>
<dbReference type="AlphaFoldDB" id="E6PD12"/>
<dbReference type="InterPro" id="IPR029787">
    <property type="entry name" value="Nucleotide_cyclase"/>
</dbReference>
<feature type="domain" description="GGDEF" evidence="2">
    <location>
        <begin position="247"/>
        <end position="380"/>
    </location>
</feature>
<dbReference type="PROSITE" id="PS50112">
    <property type="entry name" value="PAS"/>
    <property type="match status" value="1"/>
</dbReference>
<dbReference type="InterPro" id="IPR043128">
    <property type="entry name" value="Rev_trsase/Diguanyl_cyclase"/>
</dbReference>
<dbReference type="InterPro" id="IPR013656">
    <property type="entry name" value="PAS_4"/>
</dbReference>
<feature type="domain" description="PAS" evidence="1">
    <location>
        <begin position="91"/>
        <end position="161"/>
    </location>
</feature>
<dbReference type="SUPFAM" id="SSF55785">
    <property type="entry name" value="PYP-like sensor domain (PAS domain)"/>
    <property type="match status" value="1"/>
</dbReference>
<dbReference type="InterPro" id="IPR035965">
    <property type="entry name" value="PAS-like_dom_sf"/>
</dbReference>
<dbReference type="InterPro" id="IPR052163">
    <property type="entry name" value="DGC-Regulatory_Protein"/>
</dbReference>
<dbReference type="Gene3D" id="3.30.450.20">
    <property type="entry name" value="PAS domain"/>
    <property type="match status" value="1"/>
</dbReference>
<name>E6PD12_9ZZZZ</name>
<evidence type="ECO:0008006" key="4">
    <source>
        <dbReference type="Google" id="ProtNLM"/>
    </source>
</evidence>
<dbReference type="CDD" id="cd00130">
    <property type="entry name" value="PAS"/>
    <property type="match status" value="1"/>
</dbReference>
<dbReference type="PROSITE" id="PS50887">
    <property type="entry name" value="GGDEF"/>
    <property type="match status" value="1"/>
</dbReference>
<dbReference type="NCBIfam" id="TIGR00229">
    <property type="entry name" value="sensory_box"/>
    <property type="match status" value="1"/>
</dbReference>
<dbReference type="Pfam" id="PF00990">
    <property type="entry name" value="GGDEF"/>
    <property type="match status" value="1"/>
</dbReference>
<dbReference type="Gene3D" id="3.30.70.270">
    <property type="match status" value="1"/>
</dbReference>
<dbReference type="SMART" id="SM00091">
    <property type="entry name" value="PAS"/>
    <property type="match status" value="1"/>
</dbReference>